<dbReference type="EMBL" id="CP047418">
    <property type="protein sequence ID" value="QLL78698.1"/>
    <property type="molecule type" value="Genomic_DNA"/>
</dbReference>
<reference evidence="1 2" key="1">
    <citation type="submission" date="2020-01" db="EMBL/GenBank/DDBJ databases">
        <title>Complete and circular genome sequences of six lactobacillus isolates from horses.</title>
        <authorList>
            <person name="Hassan H.M."/>
        </authorList>
    </citation>
    <scope>NUCLEOTIDE SEQUENCE [LARGE SCALE GENOMIC DNA]</scope>
    <source>
        <strain evidence="1 2">1A</strain>
    </source>
</reference>
<dbReference type="SUPFAM" id="SSF53822">
    <property type="entry name" value="Periplasmic binding protein-like I"/>
    <property type="match status" value="1"/>
</dbReference>
<dbReference type="InterPro" id="IPR047776">
    <property type="entry name" value="ABC_SBP_TrpX-like"/>
</dbReference>
<evidence type="ECO:0000313" key="2">
    <source>
        <dbReference type="Proteomes" id="UP000510886"/>
    </source>
</evidence>
<gene>
    <name evidence="1" type="ORF">GTO87_08940</name>
</gene>
<organism evidence="1 2">
    <name type="scientific">Ligilactobacillus saerimneri</name>
    <dbReference type="NCBI Taxonomy" id="228229"/>
    <lineage>
        <taxon>Bacteria</taxon>
        <taxon>Bacillati</taxon>
        <taxon>Bacillota</taxon>
        <taxon>Bacilli</taxon>
        <taxon>Lactobacillales</taxon>
        <taxon>Lactobacillaceae</taxon>
        <taxon>Ligilactobacillus</taxon>
    </lineage>
</organism>
<name>A0A7H9ELU1_9LACO</name>
<dbReference type="RefSeq" id="WP_180848872.1">
    <property type="nucleotide sequence ID" value="NZ_CP047418.1"/>
</dbReference>
<dbReference type="PANTHER" id="PTHR35271">
    <property type="entry name" value="ABC TRANSPORTER, SUBSTRATE-BINDING LIPOPROTEIN-RELATED"/>
    <property type="match status" value="1"/>
</dbReference>
<dbReference type="InterPro" id="IPR028082">
    <property type="entry name" value="Peripla_BP_I"/>
</dbReference>
<dbReference type="CDD" id="cd06325">
    <property type="entry name" value="PBP1_ABC_unchar_transporter"/>
    <property type="match status" value="1"/>
</dbReference>
<dbReference type="AlphaFoldDB" id="A0A7H9ELU1"/>
<sequence length="330" mass="35231">MKRLITTIIVLLGVLGFAFVSEHQAQTAQQKRPVVGILQTLSHPALDQIRKGIIAGLKAEGYVDGKNVVLDVENAQGDQSNLKSMADKFMNKNTRVTVGIATPAVQALANQTTATPVVMGGISDPLGTGLVKSLQHPGGKVTGTKEQEPVAQQVAMIRAIMPNLKTIGVLYTSSDDSSTAEYQEFRKLMEAHGVTVKSFTITSTNDISQTAETMVRQVEAVYVPTDNTVASGIMTLAKAVDGAKIPLFPAVATMMKPAGVATISSSQFDMGVVTGKMVARVLRGEKPATMAVEQTKKVDTTINLKQARKLGLTIPQRYVDAAERRGEIIQ</sequence>
<proteinExistence type="predicted"/>
<dbReference type="Proteomes" id="UP000510886">
    <property type="component" value="Chromosome"/>
</dbReference>
<accession>A0A7H9ELU1</accession>
<dbReference type="Gene3D" id="3.40.50.2300">
    <property type="match status" value="2"/>
</dbReference>
<dbReference type="KEGG" id="lsw:GTO87_08940"/>
<dbReference type="InterPro" id="IPR007487">
    <property type="entry name" value="ABC_transpt-TYRBP-like"/>
</dbReference>
<protein>
    <submittedName>
        <fullName evidence="1">Peptide ABC transporter substrate-binding protein</fullName>
    </submittedName>
</protein>
<evidence type="ECO:0000313" key="1">
    <source>
        <dbReference type="EMBL" id="QLL78698.1"/>
    </source>
</evidence>
<dbReference type="NCBIfam" id="NF041285">
    <property type="entry name" value="ABC_SBP_TrpX"/>
    <property type="match status" value="1"/>
</dbReference>
<dbReference type="PANTHER" id="PTHR35271:SF1">
    <property type="entry name" value="ABC TRANSPORTER, SUBSTRATE-BINDING LIPOPROTEIN"/>
    <property type="match status" value="1"/>
</dbReference>
<dbReference type="Pfam" id="PF04392">
    <property type="entry name" value="ABC_sub_bind"/>
    <property type="match status" value="1"/>
</dbReference>